<keyword evidence="4" id="KW-0560">Oxidoreductase</keyword>
<dbReference type="CDD" id="cd08283">
    <property type="entry name" value="FDH_like_1"/>
    <property type="match status" value="1"/>
</dbReference>
<comment type="similarity">
    <text evidence="5">Belongs to the zinc-containing alcohol dehydrogenase family.</text>
</comment>
<dbReference type="PROSITE" id="PS00059">
    <property type="entry name" value="ADH_ZINC"/>
    <property type="match status" value="1"/>
</dbReference>
<dbReference type="SUPFAM" id="SSF51735">
    <property type="entry name" value="NAD(P)-binding Rossmann-fold domains"/>
    <property type="match status" value="1"/>
</dbReference>
<dbReference type="Pfam" id="PF08240">
    <property type="entry name" value="ADH_N"/>
    <property type="match status" value="1"/>
</dbReference>
<dbReference type="GO" id="GO:0016491">
    <property type="term" value="F:oxidoreductase activity"/>
    <property type="evidence" value="ECO:0007669"/>
    <property type="project" value="UniProtKB-KW"/>
</dbReference>
<evidence type="ECO:0000256" key="2">
    <source>
        <dbReference type="ARBA" id="ARBA00022723"/>
    </source>
</evidence>
<dbReference type="Gene3D" id="3.40.50.720">
    <property type="entry name" value="NAD(P)-binding Rossmann-like Domain"/>
    <property type="match status" value="1"/>
</dbReference>
<evidence type="ECO:0000259" key="7">
    <source>
        <dbReference type="Pfam" id="PF00107"/>
    </source>
</evidence>
<dbReference type="STRING" id="1280837.A0A316V929"/>
<protein>
    <submittedName>
        <fullName evidence="9">GroES-like protein</fullName>
    </submittedName>
</protein>
<organism evidence="9 10">
    <name type="scientific">Meira miltonrushii</name>
    <dbReference type="NCBI Taxonomy" id="1280837"/>
    <lineage>
        <taxon>Eukaryota</taxon>
        <taxon>Fungi</taxon>
        <taxon>Dikarya</taxon>
        <taxon>Basidiomycota</taxon>
        <taxon>Ustilaginomycotina</taxon>
        <taxon>Exobasidiomycetes</taxon>
        <taxon>Exobasidiales</taxon>
        <taxon>Brachybasidiaceae</taxon>
        <taxon>Meira</taxon>
    </lineage>
</organism>
<dbReference type="InterPro" id="IPR036291">
    <property type="entry name" value="NAD(P)-bd_dom_sf"/>
</dbReference>
<evidence type="ECO:0000313" key="10">
    <source>
        <dbReference type="Proteomes" id="UP000245771"/>
    </source>
</evidence>
<evidence type="ECO:0000313" key="9">
    <source>
        <dbReference type="EMBL" id="PWN32693.1"/>
    </source>
</evidence>
<dbReference type="OrthoDB" id="3941538at2759"/>
<evidence type="ECO:0000256" key="3">
    <source>
        <dbReference type="ARBA" id="ARBA00022833"/>
    </source>
</evidence>
<keyword evidence="3 5" id="KW-0862">Zinc</keyword>
<dbReference type="GeneID" id="37021168"/>
<dbReference type="Gene3D" id="3.90.180.10">
    <property type="entry name" value="Medium-chain alcohol dehydrogenases, catalytic domain"/>
    <property type="match status" value="1"/>
</dbReference>
<evidence type="ECO:0000256" key="5">
    <source>
        <dbReference type="RuleBase" id="RU361277"/>
    </source>
</evidence>
<keyword evidence="10" id="KW-1185">Reference proteome</keyword>
<dbReference type="EMBL" id="KZ819605">
    <property type="protein sequence ID" value="PWN32693.1"/>
    <property type="molecule type" value="Genomic_DNA"/>
</dbReference>
<name>A0A316V929_9BASI</name>
<dbReference type="AlphaFoldDB" id="A0A316V929"/>
<keyword evidence="2 5" id="KW-0479">Metal-binding</keyword>
<dbReference type="PANTHER" id="PTHR42813:SF1">
    <property type="entry name" value="DEHYDROGENASE, PUTATIVE (AFU_ORTHOLOGUE AFUA_5G03930)-RELATED"/>
    <property type="match status" value="1"/>
</dbReference>
<dbReference type="RefSeq" id="XP_025352995.1">
    <property type="nucleotide sequence ID" value="XM_025499387.1"/>
</dbReference>
<feature type="region of interest" description="Disordered" evidence="6">
    <location>
        <begin position="16"/>
        <end position="36"/>
    </location>
</feature>
<dbReference type="GO" id="GO:0008270">
    <property type="term" value="F:zinc ion binding"/>
    <property type="evidence" value="ECO:0007669"/>
    <property type="project" value="InterPro"/>
</dbReference>
<dbReference type="SUPFAM" id="SSF50129">
    <property type="entry name" value="GroES-like"/>
    <property type="match status" value="1"/>
</dbReference>
<comment type="cofactor">
    <cofactor evidence="1 5">
        <name>Zn(2+)</name>
        <dbReference type="ChEBI" id="CHEBI:29105"/>
    </cofactor>
</comment>
<evidence type="ECO:0000256" key="4">
    <source>
        <dbReference type="ARBA" id="ARBA00023002"/>
    </source>
</evidence>
<dbReference type="InterPro" id="IPR013154">
    <property type="entry name" value="ADH-like_N"/>
</dbReference>
<dbReference type="InterPro" id="IPR002328">
    <property type="entry name" value="ADH_Zn_CS"/>
</dbReference>
<dbReference type="Pfam" id="PF00107">
    <property type="entry name" value="ADH_zinc_N"/>
    <property type="match status" value="1"/>
</dbReference>
<dbReference type="InParanoid" id="A0A316V929"/>
<dbReference type="InterPro" id="IPR011032">
    <property type="entry name" value="GroES-like_sf"/>
</dbReference>
<evidence type="ECO:0000256" key="1">
    <source>
        <dbReference type="ARBA" id="ARBA00001947"/>
    </source>
</evidence>
<evidence type="ECO:0000259" key="8">
    <source>
        <dbReference type="Pfam" id="PF08240"/>
    </source>
</evidence>
<accession>A0A316V929</accession>
<feature type="domain" description="Alcohol dehydrogenase-like C-terminal" evidence="7">
    <location>
        <begin position="234"/>
        <end position="310"/>
    </location>
</feature>
<proteinExistence type="inferred from homology"/>
<sequence>MAVNAVSNLAQKVMGDQPTSITSSHTNVSRQEALESGETMKALTWQGKFDVRIKDMPKPKVMEDHDAVIKVTGSTVCGSDLHLLHGDILQLQPDDILGHEGMGIVESVGKGVKNLKVGDRVVASFSIGCGECPFCKDQLGSMCEKTNSSSVMKTLYGQNFSGLLGYSHFAGGYAGCQAEYFRSPYADYNLLKIPEGIPDEKVMFLSDIVCTSFHSVVDVDFQPGSTAAIWGAGPIGLNVAQWLKRCFGAKRVVIIDAVQNRLEFAKEKIGVEVLNRDGMSSQEIVKKLYEMEELGWQYSFDTAGFRYAQSIAHKAMRAMALETDTPETLNECITATRKHGRISIAADYAGLANGFNIGALMEKGIMLKGNGQAPAQKYMKKLLEEYIAPGKFDPTLILTHRFDLSQMDQLYHAFDQKKTDKNSGVGVLKTFVQTKFSSPPGPGMPQLSDINVLQ</sequence>
<feature type="domain" description="Alcohol dehydrogenase-like N-terminal" evidence="8">
    <location>
        <begin position="64"/>
        <end position="194"/>
    </location>
</feature>
<dbReference type="PANTHER" id="PTHR42813">
    <property type="entry name" value="ZINC-TYPE ALCOHOL DEHYDROGENASE-LIKE"/>
    <property type="match status" value="1"/>
</dbReference>
<gene>
    <name evidence="9" type="ORF">FA14DRAFT_162018</name>
</gene>
<dbReference type="InterPro" id="IPR013149">
    <property type="entry name" value="ADH-like_C"/>
</dbReference>
<dbReference type="Proteomes" id="UP000245771">
    <property type="component" value="Unassembled WGS sequence"/>
</dbReference>
<reference evidence="9 10" key="1">
    <citation type="journal article" date="2018" name="Mol. Biol. Evol.">
        <title>Broad Genomic Sampling Reveals a Smut Pathogenic Ancestry of the Fungal Clade Ustilaginomycotina.</title>
        <authorList>
            <person name="Kijpornyongpan T."/>
            <person name="Mondo S.J."/>
            <person name="Barry K."/>
            <person name="Sandor L."/>
            <person name="Lee J."/>
            <person name="Lipzen A."/>
            <person name="Pangilinan J."/>
            <person name="LaButti K."/>
            <person name="Hainaut M."/>
            <person name="Henrissat B."/>
            <person name="Grigoriev I.V."/>
            <person name="Spatafora J.W."/>
            <person name="Aime M.C."/>
        </authorList>
    </citation>
    <scope>NUCLEOTIDE SEQUENCE [LARGE SCALE GENOMIC DNA]</scope>
    <source>
        <strain evidence="9 10">MCA 3882</strain>
    </source>
</reference>
<evidence type="ECO:0000256" key="6">
    <source>
        <dbReference type="SAM" id="MobiDB-lite"/>
    </source>
</evidence>
<feature type="compositionally biased region" description="Polar residues" evidence="6">
    <location>
        <begin position="17"/>
        <end position="30"/>
    </location>
</feature>